<organism evidence="2 3">
    <name type="scientific">Halonotius terrestris</name>
    <dbReference type="NCBI Taxonomy" id="2487750"/>
    <lineage>
        <taxon>Archaea</taxon>
        <taxon>Methanobacteriati</taxon>
        <taxon>Methanobacteriota</taxon>
        <taxon>Stenosarchaea group</taxon>
        <taxon>Halobacteria</taxon>
        <taxon>Halobacteriales</taxon>
        <taxon>Haloferacaceae</taxon>
        <taxon>Halonotius</taxon>
    </lineage>
</organism>
<comment type="caution">
    <text evidence="2">The sequence shown here is derived from an EMBL/GenBank/DDBJ whole genome shotgun (WGS) entry which is preliminary data.</text>
</comment>
<sequence length="138" mass="14222">MDLDYLLPHLGAGVCLVLVALLAAPYALIEGQPELVGAYYNAGPLGVAGALFLAVLGIVIFLSGVRGQADPTLVAGIMLAVGLTIFALTVVWAITMESTIIFSFPSQYSWLEYHPWASLAVSGVLAGVAGGYAAVAIN</sequence>
<keyword evidence="1" id="KW-0472">Membrane</keyword>
<keyword evidence="1" id="KW-1133">Transmembrane helix</keyword>
<dbReference type="Proteomes" id="UP000705823">
    <property type="component" value="Unassembled WGS sequence"/>
</dbReference>
<evidence type="ECO:0000313" key="3">
    <source>
        <dbReference type="Proteomes" id="UP000705823"/>
    </source>
</evidence>
<evidence type="ECO:0000256" key="1">
    <source>
        <dbReference type="SAM" id="Phobius"/>
    </source>
</evidence>
<dbReference type="InterPro" id="IPR055970">
    <property type="entry name" value="DUF7548"/>
</dbReference>
<feature type="transmembrane region" description="Helical" evidence="1">
    <location>
        <begin position="74"/>
        <end position="95"/>
    </location>
</feature>
<proteinExistence type="predicted"/>
<dbReference type="OrthoDB" id="214866at2157"/>
<dbReference type="AlphaFoldDB" id="A0A8J8PEP9"/>
<feature type="transmembrane region" description="Helical" evidence="1">
    <location>
        <begin position="41"/>
        <end position="62"/>
    </location>
</feature>
<protein>
    <submittedName>
        <fullName evidence="2">Uncharacterized protein</fullName>
    </submittedName>
</protein>
<gene>
    <name evidence="2" type="ORF">EGH24_00540</name>
</gene>
<name>A0A8J8PEP9_9EURY</name>
<reference evidence="2" key="1">
    <citation type="submission" date="2019-02" db="EMBL/GenBank/DDBJ databases">
        <title>Halonotius sp. a new haloarchaeum isolated from saline soil.</title>
        <authorList>
            <person name="Duran-Viseras A."/>
            <person name="Sanchez-Porro C."/>
            <person name="Ventosa A."/>
        </authorList>
    </citation>
    <scope>NUCLEOTIDE SEQUENCE</scope>
    <source>
        <strain evidence="2">F15B</strain>
    </source>
</reference>
<dbReference type="Pfam" id="PF24416">
    <property type="entry name" value="DUF7548"/>
    <property type="match status" value="1"/>
</dbReference>
<dbReference type="RefSeq" id="WP_142978233.1">
    <property type="nucleotide sequence ID" value="NZ_RKLU01000001.1"/>
</dbReference>
<accession>A0A8J8PEP9</accession>
<keyword evidence="1" id="KW-0812">Transmembrane</keyword>
<evidence type="ECO:0000313" key="2">
    <source>
        <dbReference type="EMBL" id="TQQ83327.1"/>
    </source>
</evidence>
<feature type="transmembrane region" description="Helical" evidence="1">
    <location>
        <begin position="7"/>
        <end position="29"/>
    </location>
</feature>
<feature type="transmembrane region" description="Helical" evidence="1">
    <location>
        <begin position="115"/>
        <end position="137"/>
    </location>
</feature>
<dbReference type="EMBL" id="RKLU01000001">
    <property type="protein sequence ID" value="TQQ83327.1"/>
    <property type="molecule type" value="Genomic_DNA"/>
</dbReference>
<keyword evidence="3" id="KW-1185">Reference proteome</keyword>